<dbReference type="GO" id="GO:0000329">
    <property type="term" value="C:fungal-type vacuole membrane"/>
    <property type="evidence" value="ECO:0007669"/>
    <property type="project" value="TreeGrafter"/>
</dbReference>
<feature type="transmembrane region" description="Helical" evidence="6">
    <location>
        <begin position="118"/>
        <end position="138"/>
    </location>
</feature>
<sequence length="566" mass="60177">MPAFVIRSLSAPLPARSSPDSLLTLSIDQAIDQSINQNKDETSPTISTSRGALIITSIGLLIFLQATNISILTTTQSSIANDLDAFEQATWLTSSYLIAMSSFAPLMGRLCQVFSPRLCMFTSTMIICVGTIITSTSVSFEMFMVGRVVTGSGAAGILIVASIIVVQMASAKRRGLYIGLINTCMTVGLSLGAVIAGALEPKIGWKPLFGVQAPLSLLAGFGLLAGIPAQYGASKNDYTDLKLRQKLARIDYSGALLLTTTIVLFLFGLSGPQVLATPLILSALALPVFVMNETYVAKDPIIPITVLKSRGTLLTCLATTGFMMARWCVLFYTPVYALAVRGWEPAVAGSILIPTNAGFAAGGLLAGVYHIRRNGSFYVHSVFSMALLPITLLILAFISTAENSWGLYVLIVFCNGLVAGASLNYTLVHLLHLTVPEIHPIVLSLLATFRGFAGSFGSAIGGGLFGRVLDKSLRRGFAEAGLEHRGDLIRRLLGSPALVNGLEGREKDIAVNSYEQALKALFLGGVGLATLVVLIQASTGWKQPSIKEQQREEPEVDDEEGRVAGL</sequence>
<feature type="transmembrane region" description="Helical" evidence="6">
    <location>
        <begin position="440"/>
        <end position="465"/>
    </location>
</feature>
<feature type="transmembrane region" description="Helical" evidence="6">
    <location>
        <begin position="177"/>
        <end position="199"/>
    </location>
</feature>
<feature type="domain" description="Major facilitator superfamily (MFS) profile" evidence="7">
    <location>
        <begin position="54"/>
        <end position="542"/>
    </location>
</feature>
<feature type="transmembrane region" description="Helical" evidence="6">
    <location>
        <begin position="405"/>
        <end position="428"/>
    </location>
</feature>
<dbReference type="InterPro" id="IPR011701">
    <property type="entry name" value="MFS"/>
</dbReference>
<proteinExistence type="predicted"/>
<dbReference type="AlphaFoldDB" id="A0A7C8I263"/>
<evidence type="ECO:0000256" key="6">
    <source>
        <dbReference type="SAM" id="Phobius"/>
    </source>
</evidence>
<comment type="caution">
    <text evidence="8">The sequence shown here is derived from an EMBL/GenBank/DDBJ whole genome shotgun (WGS) entry which is preliminary data.</text>
</comment>
<feature type="transmembrane region" description="Helical" evidence="6">
    <location>
        <begin position="520"/>
        <end position="541"/>
    </location>
</feature>
<protein>
    <submittedName>
        <fullName evidence="8">Major facilitator superfamily domain-containing protein</fullName>
    </submittedName>
</protein>
<reference evidence="8 9" key="1">
    <citation type="submission" date="2020-01" db="EMBL/GenBank/DDBJ databases">
        <authorList>
            <consortium name="DOE Joint Genome Institute"/>
            <person name="Haridas S."/>
            <person name="Albert R."/>
            <person name="Binder M."/>
            <person name="Bloem J."/>
            <person name="Labutti K."/>
            <person name="Salamov A."/>
            <person name="Andreopoulos B."/>
            <person name="Baker S.E."/>
            <person name="Barry K."/>
            <person name="Bills G."/>
            <person name="Bluhm B.H."/>
            <person name="Cannon C."/>
            <person name="Castanera R."/>
            <person name="Culley D.E."/>
            <person name="Daum C."/>
            <person name="Ezra D."/>
            <person name="Gonzalez J.B."/>
            <person name="Henrissat B."/>
            <person name="Kuo A."/>
            <person name="Liang C."/>
            <person name="Lipzen A."/>
            <person name="Lutzoni F."/>
            <person name="Magnuson J."/>
            <person name="Mondo S."/>
            <person name="Nolan M."/>
            <person name="Ohm R."/>
            <person name="Pangilinan J."/>
            <person name="Park H.-J.H."/>
            <person name="Ramirez L."/>
            <person name="Alfaro M."/>
            <person name="Sun H."/>
            <person name="Tritt A."/>
            <person name="Yoshinaga Y."/>
            <person name="Zwiers L.-H.L."/>
            <person name="Turgeon B.G."/>
            <person name="Goodwin S.B."/>
            <person name="Spatafora J.W."/>
            <person name="Crous P.W."/>
            <person name="Grigoriev I.V."/>
        </authorList>
    </citation>
    <scope>NUCLEOTIDE SEQUENCE [LARGE SCALE GENOMIC DNA]</scope>
    <source>
        <strain evidence="8 9">CBS 611.86</strain>
    </source>
</reference>
<evidence type="ECO:0000256" key="2">
    <source>
        <dbReference type="ARBA" id="ARBA00022692"/>
    </source>
</evidence>
<gene>
    <name evidence="8" type="ORF">BDV95DRAFT_642752</name>
</gene>
<accession>A0A7C8I263</accession>
<evidence type="ECO:0000256" key="1">
    <source>
        <dbReference type="ARBA" id="ARBA00004141"/>
    </source>
</evidence>
<feature type="transmembrane region" description="Helical" evidence="6">
    <location>
        <begin position="313"/>
        <end position="339"/>
    </location>
</feature>
<evidence type="ECO:0000313" key="8">
    <source>
        <dbReference type="EMBL" id="KAF2868829.1"/>
    </source>
</evidence>
<dbReference type="PANTHER" id="PTHR23501:SF6">
    <property type="entry name" value="MULTIDRUG TRANSPORTER, PUTATIVE (AFU_ORTHOLOGUE AFUA_3G14560)-RELATED"/>
    <property type="match status" value="1"/>
</dbReference>
<evidence type="ECO:0000313" key="9">
    <source>
        <dbReference type="Proteomes" id="UP000481861"/>
    </source>
</evidence>
<evidence type="ECO:0000256" key="3">
    <source>
        <dbReference type="ARBA" id="ARBA00022989"/>
    </source>
</evidence>
<dbReference type="Gene3D" id="1.20.1720.10">
    <property type="entry name" value="Multidrug resistance protein D"/>
    <property type="match status" value="1"/>
</dbReference>
<keyword evidence="4 6" id="KW-0472">Membrane</keyword>
<organism evidence="8 9">
    <name type="scientific">Massariosphaeria phaeospora</name>
    <dbReference type="NCBI Taxonomy" id="100035"/>
    <lineage>
        <taxon>Eukaryota</taxon>
        <taxon>Fungi</taxon>
        <taxon>Dikarya</taxon>
        <taxon>Ascomycota</taxon>
        <taxon>Pezizomycotina</taxon>
        <taxon>Dothideomycetes</taxon>
        <taxon>Pleosporomycetidae</taxon>
        <taxon>Pleosporales</taxon>
        <taxon>Pleosporales incertae sedis</taxon>
        <taxon>Massariosphaeria</taxon>
    </lineage>
</organism>
<feature type="transmembrane region" description="Helical" evidence="6">
    <location>
        <begin position="144"/>
        <end position="165"/>
    </location>
</feature>
<feature type="transmembrane region" description="Helical" evidence="6">
    <location>
        <begin position="378"/>
        <end position="399"/>
    </location>
</feature>
<dbReference type="EMBL" id="JAADJZ010000018">
    <property type="protein sequence ID" value="KAF2868829.1"/>
    <property type="molecule type" value="Genomic_DNA"/>
</dbReference>
<name>A0A7C8I263_9PLEO</name>
<dbReference type="InterPro" id="IPR020846">
    <property type="entry name" value="MFS_dom"/>
</dbReference>
<evidence type="ECO:0000256" key="4">
    <source>
        <dbReference type="ARBA" id="ARBA00023136"/>
    </source>
</evidence>
<feature type="transmembrane region" description="Helical" evidence="6">
    <location>
        <begin position="211"/>
        <end position="229"/>
    </location>
</feature>
<dbReference type="Proteomes" id="UP000481861">
    <property type="component" value="Unassembled WGS sequence"/>
</dbReference>
<evidence type="ECO:0000256" key="5">
    <source>
        <dbReference type="SAM" id="MobiDB-lite"/>
    </source>
</evidence>
<feature type="transmembrane region" description="Helical" evidence="6">
    <location>
        <begin position="91"/>
        <end position="111"/>
    </location>
</feature>
<dbReference type="GO" id="GO:0015174">
    <property type="term" value="F:basic amino acid transmembrane transporter activity"/>
    <property type="evidence" value="ECO:0007669"/>
    <property type="project" value="TreeGrafter"/>
</dbReference>
<dbReference type="PROSITE" id="PS50850">
    <property type="entry name" value="MFS"/>
    <property type="match status" value="1"/>
</dbReference>
<dbReference type="InterPro" id="IPR036259">
    <property type="entry name" value="MFS_trans_sf"/>
</dbReference>
<dbReference type="Pfam" id="PF07690">
    <property type="entry name" value="MFS_1"/>
    <property type="match status" value="1"/>
</dbReference>
<feature type="region of interest" description="Disordered" evidence="5">
    <location>
        <begin position="544"/>
        <end position="566"/>
    </location>
</feature>
<keyword evidence="3 6" id="KW-1133">Transmembrane helix</keyword>
<dbReference type="PANTHER" id="PTHR23501">
    <property type="entry name" value="MAJOR FACILITATOR SUPERFAMILY"/>
    <property type="match status" value="1"/>
</dbReference>
<keyword evidence="2 6" id="KW-0812">Transmembrane</keyword>
<dbReference type="OrthoDB" id="4160219at2759"/>
<comment type="subcellular location">
    <subcellularLocation>
        <location evidence="1">Membrane</location>
        <topology evidence="1">Multi-pass membrane protein</topology>
    </subcellularLocation>
</comment>
<feature type="transmembrane region" description="Helical" evidence="6">
    <location>
        <begin position="52"/>
        <end position="71"/>
    </location>
</feature>
<keyword evidence="9" id="KW-1185">Reference proteome</keyword>
<dbReference type="Gene3D" id="1.20.1250.20">
    <property type="entry name" value="MFS general substrate transporter like domains"/>
    <property type="match status" value="1"/>
</dbReference>
<dbReference type="SUPFAM" id="SSF103473">
    <property type="entry name" value="MFS general substrate transporter"/>
    <property type="match status" value="1"/>
</dbReference>
<feature type="transmembrane region" description="Helical" evidence="6">
    <location>
        <begin position="351"/>
        <end position="371"/>
    </location>
</feature>
<evidence type="ECO:0000259" key="7">
    <source>
        <dbReference type="PROSITE" id="PS50850"/>
    </source>
</evidence>
<feature type="transmembrane region" description="Helical" evidence="6">
    <location>
        <begin position="250"/>
        <end position="269"/>
    </location>
</feature>